<accession>A0AAV4Y092</accession>
<comment type="caution">
    <text evidence="2">The sequence shown here is derived from an EMBL/GenBank/DDBJ whole genome shotgun (WGS) entry which is preliminary data.</text>
</comment>
<reference evidence="2 3" key="1">
    <citation type="submission" date="2021-06" db="EMBL/GenBank/DDBJ databases">
        <title>Caerostris extrusa draft genome.</title>
        <authorList>
            <person name="Kono N."/>
            <person name="Arakawa K."/>
        </authorList>
    </citation>
    <scope>NUCLEOTIDE SEQUENCE [LARGE SCALE GENOMIC DNA]</scope>
</reference>
<name>A0AAV4Y092_CAEEX</name>
<sequence>MINRQLIVFKDTSKSARNNHKDKTHSLPGLSKQNHDFNSPQHRISWELDTVTVQCRVSAKNGKPYHQIGQLNFRGQGVDGHCGEG</sequence>
<evidence type="ECO:0000256" key="1">
    <source>
        <dbReference type="SAM" id="MobiDB-lite"/>
    </source>
</evidence>
<protein>
    <submittedName>
        <fullName evidence="2">Uncharacterized protein</fullName>
    </submittedName>
</protein>
<feature type="compositionally biased region" description="Basic and acidic residues" evidence="1">
    <location>
        <begin position="11"/>
        <end position="25"/>
    </location>
</feature>
<keyword evidence="3" id="KW-1185">Reference proteome</keyword>
<gene>
    <name evidence="2" type="ORF">CEXT_662751</name>
</gene>
<evidence type="ECO:0000313" key="2">
    <source>
        <dbReference type="EMBL" id="GIY99558.1"/>
    </source>
</evidence>
<dbReference type="EMBL" id="BPLR01001060">
    <property type="protein sequence ID" value="GIY99558.1"/>
    <property type="molecule type" value="Genomic_DNA"/>
</dbReference>
<dbReference type="AlphaFoldDB" id="A0AAV4Y092"/>
<organism evidence="2 3">
    <name type="scientific">Caerostris extrusa</name>
    <name type="common">Bark spider</name>
    <name type="synonym">Caerostris bankana</name>
    <dbReference type="NCBI Taxonomy" id="172846"/>
    <lineage>
        <taxon>Eukaryota</taxon>
        <taxon>Metazoa</taxon>
        <taxon>Ecdysozoa</taxon>
        <taxon>Arthropoda</taxon>
        <taxon>Chelicerata</taxon>
        <taxon>Arachnida</taxon>
        <taxon>Araneae</taxon>
        <taxon>Araneomorphae</taxon>
        <taxon>Entelegynae</taxon>
        <taxon>Araneoidea</taxon>
        <taxon>Araneidae</taxon>
        <taxon>Caerostris</taxon>
    </lineage>
</organism>
<evidence type="ECO:0000313" key="3">
    <source>
        <dbReference type="Proteomes" id="UP001054945"/>
    </source>
</evidence>
<proteinExistence type="predicted"/>
<dbReference type="Proteomes" id="UP001054945">
    <property type="component" value="Unassembled WGS sequence"/>
</dbReference>
<feature type="region of interest" description="Disordered" evidence="1">
    <location>
        <begin position="8"/>
        <end position="38"/>
    </location>
</feature>